<proteinExistence type="predicted"/>
<evidence type="ECO:0000313" key="3">
    <source>
        <dbReference type="Proteomes" id="UP000473574"/>
    </source>
</evidence>
<name>A0A6M0S6Y3_9CYAN</name>
<protein>
    <submittedName>
        <fullName evidence="2">Uncharacterized protein</fullName>
    </submittedName>
</protein>
<dbReference type="Proteomes" id="UP000473574">
    <property type="component" value="Unassembled WGS sequence"/>
</dbReference>
<dbReference type="AlphaFoldDB" id="A0A6M0S6Y3"/>
<dbReference type="EMBL" id="QZCE01000002">
    <property type="protein sequence ID" value="NEZ64156.1"/>
    <property type="molecule type" value="Genomic_DNA"/>
</dbReference>
<feature type="region of interest" description="Disordered" evidence="1">
    <location>
        <begin position="42"/>
        <end position="75"/>
    </location>
</feature>
<accession>A0A6M0S6Y3</accession>
<evidence type="ECO:0000313" key="2">
    <source>
        <dbReference type="EMBL" id="NEZ64156.1"/>
    </source>
</evidence>
<comment type="caution">
    <text evidence="2">The sequence shown here is derived from an EMBL/GenBank/DDBJ whole genome shotgun (WGS) entry which is preliminary data.</text>
</comment>
<evidence type="ECO:0000256" key="1">
    <source>
        <dbReference type="SAM" id="MobiDB-lite"/>
    </source>
</evidence>
<reference evidence="2 3" key="1">
    <citation type="journal article" date="2020" name="Microb. Ecol.">
        <title>Ecogenomics of the Marine Benthic Filamentous Cyanobacterium Adonisia.</title>
        <authorList>
            <person name="Walter J.M."/>
            <person name="Coutinho F.H."/>
            <person name="Leomil L."/>
            <person name="Hargreaves P.I."/>
            <person name="Campeao M.E."/>
            <person name="Vieira V.V."/>
            <person name="Silva B.S."/>
            <person name="Fistarol G.O."/>
            <person name="Salomon P.S."/>
            <person name="Sawabe T."/>
            <person name="Mino S."/>
            <person name="Hosokawa M."/>
            <person name="Miyashita H."/>
            <person name="Maruyama F."/>
            <person name="van Verk M.C."/>
            <person name="Dutilh B.E."/>
            <person name="Thompson C.C."/>
            <person name="Thompson F.L."/>
        </authorList>
    </citation>
    <scope>NUCLEOTIDE SEQUENCE [LARGE SCALE GENOMIC DNA]</scope>
    <source>
        <strain evidence="2 3">CCMR0082</strain>
    </source>
</reference>
<dbReference type="RefSeq" id="WP_163664221.1">
    <property type="nucleotide sequence ID" value="NZ_QZCE01000002.1"/>
</dbReference>
<sequence length="75" mass="8082">MAKVSIRDAVLDELKQRYPQPGYTTSDRVLKLLGEVEALGRVPCKGSEPAPGDETPTESLSDSLMDSLMSSVSVE</sequence>
<gene>
    <name evidence="2" type="ORF">D0962_15385</name>
</gene>
<organism evidence="2 3">
    <name type="scientific">Adonisia turfae CCMR0082</name>
    <dbReference type="NCBI Taxonomy" id="2304604"/>
    <lineage>
        <taxon>Bacteria</taxon>
        <taxon>Bacillati</taxon>
        <taxon>Cyanobacteriota</taxon>
        <taxon>Adonisia</taxon>
        <taxon>Adonisia turfae</taxon>
    </lineage>
</organism>
<feature type="compositionally biased region" description="Low complexity" evidence="1">
    <location>
        <begin position="59"/>
        <end position="75"/>
    </location>
</feature>